<gene>
    <name evidence="1" type="ORF">DRI96_05730</name>
</gene>
<evidence type="ECO:0000313" key="1">
    <source>
        <dbReference type="EMBL" id="RLE11727.1"/>
    </source>
</evidence>
<feature type="non-terminal residue" evidence="1">
    <location>
        <position position="50"/>
    </location>
</feature>
<reference evidence="1 2" key="1">
    <citation type="submission" date="2018-06" db="EMBL/GenBank/DDBJ databases">
        <title>Extensive metabolic versatility and redundancy in microbially diverse, dynamic hydrothermal sediments.</title>
        <authorList>
            <person name="Dombrowski N."/>
            <person name="Teske A."/>
            <person name="Baker B.J."/>
        </authorList>
    </citation>
    <scope>NUCLEOTIDE SEQUENCE [LARGE SCALE GENOMIC DNA]</scope>
    <source>
        <strain evidence="1">B19_G9</strain>
    </source>
</reference>
<proteinExistence type="predicted"/>
<dbReference type="EMBL" id="QMQB01000218">
    <property type="protein sequence ID" value="RLE11727.1"/>
    <property type="molecule type" value="Genomic_DNA"/>
</dbReference>
<sequence>MKKSHHMILTLTLVGVFSSGALVGIYKYAQPLIKVNQRKALEEAIFQVLP</sequence>
<comment type="caution">
    <text evidence="1">The sequence shown here is derived from an EMBL/GenBank/DDBJ whole genome shotgun (WGS) entry which is preliminary data.</text>
</comment>
<name>A0A662DB31_UNCAE</name>
<organism evidence="1 2">
    <name type="scientific">Aerophobetes bacterium</name>
    <dbReference type="NCBI Taxonomy" id="2030807"/>
    <lineage>
        <taxon>Bacteria</taxon>
        <taxon>Candidatus Aerophobota</taxon>
    </lineage>
</organism>
<dbReference type="AlphaFoldDB" id="A0A662DB31"/>
<evidence type="ECO:0000313" key="2">
    <source>
        <dbReference type="Proteomes" id="UP000267654"/>
    </source>
</evidence>
<protein>
    <submittedName>
        <fullName evidence="1">FMN-binding protein</fullName>
    </submittedName>
</protein>
<accession>A0A662DB31</accession>
<dbReference type="Proteomes" id="UP000267654">
    <property type="component" value="Unassembled WGS sequence"/>
</dbReference>